<dbReference type="Proteomes" id="UP000183832">
    <property type="component" value="Unassembled WGS sequence"/>
</dbReference>
<evidence type="ECO:0000256" key="4">
    <source>
        <dbReference type="SAM" id="SignalP"/>
    </source>
</evidence>
<dbReference type="InterPro" id="IPR051500">
    <property type="entry name" value="cTAGE_MIA/OTOR"/>
</dbReference>
<dbReference type="GO" id="GO:0070971">
    <property type="term" value="C:endoplasmic reticulum exit site"/>
    <property type="evidence" value="ECO:0007669"/>
    <property type="project" value="TreeGrafter"/>
</dbReference>
<feature type="coiled-coil region" evidence="2">
    <location>
        <begin position="820"/>
        <end position="971"/>
    </location>
</feature>
<accession>A0A1J1IMN8</accession>
<dbReference type="PANTHER" id="PTHR23158">
    <property type="entry name" value="MELANOMA INHIBITORY ACTIVITY-RELATED"/>
    <property type="match status" value="1"/>
</dbReference>
<feature type="compositionally biased region" description="Polar residues" evidence="3">
    <location>
        <begin position="361"/>
        <end position="375"/>
    </location>
</feature>
<keyword evidence="6" id="KW-1185">Reference proteome</keyword>
<dbReference type="OrthoDB" id="6627676at2759"/>
<feature type="region of interest" description="Disordered" evidence="3">
    <location>
        <begin position="322"/>
        <end position="391"/>
    </location>
</feature>
<name>A0A1J1IMN8_9DIPT</name>
<dbReference type="AlphaFoldDB" id="A0A1J1IMN8"/>
<proteinExistence type="predicted"/>
<protein>
    <submittedName>
        <fullName evidence="5">CLUMA_CG014071, isoform A</fullName>
    </submittedName>
</protein>
<dbReference type="EMBL" id="CVRI01000054">
    <property type="protein sequence ID" value="CRL00820.1"/>
    <property type="molecule type" value="Genomic_DNA"/>
</dbReference>
<dbReference type="GO" id="GO:0005789">
    <property type="term" value="C:endoplasmic reticulum membrane"/>
    <property type="evidence" value="ECO:0007669"/>
    <property type="project" value="TreeGrafter"/>
</dbReference>
<feature type="compositionally biased region" description="Low complexity" evidence="3">
    <location>
        <begin position="376"/>
        <end position="391"/>
    </location>
</feature>
<reference evidence="5 6" key="1">
    <citation type="submission" date="2015-04" db="EMBL/GenBank/DDBJ databases">
        <authorList>
            <person name="Syromyatnikov M.Y."/>
            <person name="Popov V.N."/>
        </authorList>
    </citation>
    <scope>NUCLEOTIDE SEQUENCE [LARGE SCALE GENOMIC DNA]</scope>
</reference>
<evidence type="ECO:0000313" key="6">
    <source>
        <dbReference type="Proteomes" id="UP000183832"/>
    </source>
</evidence>
<feature type="compositionally biased region" description="Low complexity" evidence="3">
    <location>
        <begin position="259"/>
        <end position="270"/>
    </location>
</feature>
<sequence>MRFIVLLLTSMIAFTSGEVLKVACGDETCENPSNKAVTTLRYQPDESYKLQINAVNSEVEIYGKTNDFYYIKYGKKFGFLPKHNLREKMRGKFTVEVELDLSKLRIDEQVKETNFLHEYLKLSKPNASETSGESSEKIDNHTDQPVNVEPAVAKENDNRVDKVEATNEMAVESEENDSGIEDDDETDEDDNSSETLNIDNQVSQEDSQENNQDLNITSSDSQPVLNDTETLPVTDNPPNTEEVKTEDESKIPSQNEMSIEITTENVTETILPLEQPEVVKEEEEKVETNTIKVDSTDSAQIIENVPTIDNNLNANSDENVTDNEIILPSTPPSIVEPEPIETTTTEPQIEIPSTTEPQIEMPSTTEAQIEISSTTEPQIEIPSTSSEPIIENTQPEIEETTTELPQIEIPVTTEQVKTSENNNFETTTEIPKVESNVEQQEIVPKTPLESPPPPQRPNVVDHEPDALMQRFNKKLGDRIVENTGKGSIEPIYKPGMDHHDHHHHHHDVVQENGNNQKHDEVINEPQTKQIDDEQSISPEIKESEDKPGFFAGLFKSFFSDEDDSEQHFHDKTTTDATIGDEYCEKIDSENCPQSVKMKRETNFEEKKETSSWKSADEYVKILLNQTIEMMDLIISMGLTSLTVLIFILGYYCINKTRKETPLIAKMNELERHLMATMKENEALAADLISTRQKLLSIEDNSFGSNDMVISLKKDLEVSEQTKQELLEKIVSLEKELEAAAEDGLELNRMVSELLNNQTGSDSIISSVEDLQRQLNEQQETIFTMNEALATKSRENSELQVQLSEISSRFNAEFQVTQQKVDSVALERSNLQIELENLKRESDIQVNQLIEERNNEVTRLNGELTSYAKKFEEKLKSLNAAESKVQSLEECLNAVKKDSKDGSFKDIFDVADLKADLLAVTKEKNNLQEKLQSEKDARKLLEDRVQLISDEMSKLKKEFGNAEKEKLEAQTRLEVLSTYFKEKETQLQQELSVKEARWMKQQGETTTTVEKVQSLNDEIQSLKSQKDSLHAEIEAQFAAHKLNISSLEAQSHAAWLNARQAERKLEESRMESAALRRRLTLIAENPAGASDLINGLPGMINDTMNSIPSPIRVESPNNTNTMPPASMMMPPFLPQGFIPGAPPPFLPPPPFMHDMAPPPLGRLMSPPPKRFTPTMRDDRDRYSPRGRGKYSPDSRYDDYTAFETETDYSPPPSPSPPPRRGYHSPSDRSKKPKGNGNNRISSSSSDSSDDTW</sequence>
<feature type="compositionally biased region" description="Acidic residues" evidence="3">
    <location>
        <begin position="171"/>
        <end position="192"/>
    </location>
</feature>
<dbReference type="GO" id="GO:0009306">
    <property type="term" value="P:protein secretion"/>
    <property type="evidence" value="ECO:0007669"/>
    <property type="project" value="TreeGrafter"/>
</dbReference>
<feature type="chain" id="PRO_5009619135" evidence="4">
    <location>
        <begin position="18"/>
        <end position="1251"/>
    </location>
</feature>
<feature type="compositionally biased region" description="Polar residues" evidence="3">
    <location>
        <begin position="196"/>
        <end position="239"/>
    </location>
</feature>
<evidence type="ECO:0000256" key="2">
    <source>
        <dbReference type="SAM" id="Coils"/>
    </source>
</evidence>
<gene>
    <name evidence="5" type="ORF">CLUMA_CG014071</name>
</gene>
<feature type="compositionally biased region" description="Basic and acidic residues" evidence="3">
    <location>
        <begin position="241"/>
        <end position="250"/>
    </location>
</feature>
<organism evidence="5 6">
    <name type="scientific">Clunio marinus</name>
    <dbReference type="NCBI Taxonomy" id="568069"/>
    <lineage>
        <taxon>Eukaryota</taxon>
        <taxon>Metazoa</taxon>
        <taxon>Ecdysozoa</taxon>
        <taxon>Arthropoda</taxon>
        <taxon>Hexapoda</taxon>
        <taxon>Insecta</taxon>
        <taxon>Pterygota</taxon>
        <taxon>Neoptera</taxon>
        <taxon>Endopterygota</taxon>
        <taxon>Diptera</taxon>
        <taxon>Nematocera</taxon>
        <taxon>Chironomoidea</taxon>
        <taxon>Chironomidae</taxon>
        <taxon>Clunio</taxon>
    </lineage>
</organism>
<keyword evidence="4" id="KW-0732">Signal</keyword>
<evidence type="ECO:0000256" key="3">
    <source>
        <dbReference type="SAM" id="MobiDB-lite"/>
    </source>
</evidence>
<evidence type="ECO:0000256" key="1">
    <source>
        <dbReference type="ARBA" id="ARBA00023054"/>
    </source>
</evidence>
<feature type="compositionally biased region" description="Low complexity" evidence="3">
    <location>
        <begin position="420"/>
        <end position="429"/>
    </location>
</feature>
<feature type="compositionally biased region" description="Pro residues" evidence="3">
    <location>
        <begin position="1153"/>
        <end position="1169"/>
    </location>
</feature>
<feature type="compositionally biased region" description="Pro residues" evidence="3">
    <location>
        <begin position="1208"/>
        <end position="1218"/>
    </location>
</feature>
<dbReference type="GO" id="GO:0035459">
    <property type="term" value="P:vesicle cargo loading"/>
    <property type="evidence" value="ECO:0007669"/>
    <property type="project" value="TreeGrafter"/>
</dbReference>
<feature type="coiled-coil region" evidence="2">
    <location>
        <begin position="666"/>
        <end position="787"/>
    </location>
</feature>
<dbReference type="STRING" id="568069.A0A1J1IMN8"/>
<dbReference type="PANTHER" id="PTHR23158:SF33">
    <property type="entry name" value="TRANSPORT AND GOLGI ORGANIZATION PROTEIN 1"/>
    <property type="match status" value="1"/>
</dbReference>
<feature type="signal peptide" evidence="4">
    <location>
        <begin position="1"/>
        <end position="17"/>
    </location>
</feature>
<feature type="region of interest" description="Disordered" evidence="3">
    <location>
        <begin position="1153"/>
        <end position="1251"/>
    </location>
</feature>
<keyword evidence="1 2" id="KW-0175">Coiled coil</keyword>
<dbReference type="GO" id="GO:0006888">
    <property type="term" value="P:endoplasmic reticulum to Golgi vesicle-mediated transport"/>
    <property type="evidence" value="ECO:0007669"/>
    <property type="project" value="TreeGrafter"/>
</dbReference>
<feature type="region of interest" description="Disordered" evidence="3">
    <location>
        <begin position="125"/>
        <end position="289"/>
    </location>
</feature>
<feature type="coiled-coil region" evidence="2">
    <location>
        <begin position="1011"/>
        <end position="1077"/>
    </location>
</feature>
<feature type="compositionally biased region" description="Basic and acidic residues" evidence="3">
    <location>
        <begin position="152"/>
        <end position="165"/>
    </location>
</feature>
<feature type="compositionally biased region" description="Low complexity" evidence="3">
    <location>
        <begin position="332"/>
        <end position="357"/>
    </location>
</feature>
<evidence type="ECO:0000313" key="5">
    <source>
        <dbReference type="EMBL" id="CRL00820.1"/>
    </source>
</evidence>
<feature type="compositionally biased region" description="Basic and acidic residues" evidence="3">
    <location>
        <begin position="277"/>
        <end position="287"/>
    </location>
</feature>
<feature type="region of interest" description="Disordered" evidence="3">
    <location>
        <begin position="411"/>
        <end position="461"/>
    </location>
</feature>